<proteinExistence type="predicted"/>
<dbReference type="EMBL" id="CP020715">
    <property type="protein sequence ID" value="ARJ05789.1"/>
    <property type="molecule type" value="Genomic_DNA"/>
</dbReference>
<dbReference type="Pfam" id="PF00440">
    <property type="entry name" value="TetR_N"/>
    <property type="match status" value="1"/>
</dbReference>
<dbReference type="Proteomes" id="UP000192775">
    <property type="component" value="Chromosome"/>
</dbReference>
<evidence type="ECO:0000313" key="5">
    <source>
        <dbReference type="Proteomes" id="UP000192775"/>
    </source>
</evidence>
<evidence type="ECO:0000256" key="1">
    <source>
        <dbReference type="ARBA" id="ARBA00023015"/>
    </source>
</evidence>
<dbReference type="InterPro" id="IPR009057">
    <property type="entry name" value="Homeodomain-like_sf"/>
</dbReference>
<dbReference type="PRINTS" id="PR00455">
    <property type="entry name" value="HTHTETR"/>
</dbReference>
<reference evidence="4 5" key="1">
    <citation type="submission" date="2017-04" db="EMBL/GenBank/DDBJ databases">
        <authorList>
            <person name="Afonso C.L."/>
            <person name="Miller P.J."/>
            <person name="Scott M.A."/>
            <person name="Spackman E."/>
            <person name="Goraichik I."/>
            <person name="Dimitrov K.M."/>
            <person name="Suarez D.L."/>
            <person name="Swayne D.E."/>
        </authorList>
    </citation>
    <scope>NUCLEOTIDE SEQUENCE [LARGE SCALE GENOMIC DNA]</scope>
    <source>
        <strain evidence="5">XA(T)</strain>
    </source>
</reference>
<keyword evidence="5" id="KW-1185">Reference proteome</keyword>
<dbReference type="PANTHER" id="PTHR30055:SF238">
    <property type="entry name" value="MYCOFACTOCIN BIOSYNTHESIS TRANSCRIPTIONAL REGULATOR MFTR-RELATED"/>
    <property type="match status" value="1"/>
</dbReference>
<organism evidence="4 5">
    <name type="scientific">Cnuibacter physcomitrellae</name>
    <dbReference type="NCBI Taxonomy" id="1619308"/>
    <lineage>
        <taxon>Bacteria</taxon>
        <taxon>Bacillati</taxon>
        <taxon>Actinomycetota</taxon>
        <taxon>Actinomycetes</taxon>
        <taxon>Micrococcales</taxon>
        <taxon>Microbacteriaceae</taxon>
        <taxon>Cnuibacter</taxon>
    </lineage>
</organism>
<dbReference type="SUPFAM" id="SSF46689">
    <property type="entry name" value="Homeodomain-like"/>
    <property type="match status" value="1"/>
</dbReference>
<dbReference type="AlphaFoldDB" id="A0A1X9LRL0"/>
<dbReference type="GO" id="GO:0003700">
    <property type="term" value="F:DNA-binding transcription factor activity"/>
    <property type="evidence" value="ECO:0007669"/>
    <property type="project" value="TreeGrafter"/>
</dbReference>
<dbReference type="PANTHER" id="PTHR30055">
    <property type="entry name" value="HTH-TYPE TRANSCRIPTIONAL REGULATOR RUTR"/>
    <property type="match status" value="1"/>
</dbReference>
<dbReference type="InterPro" id="IPR001647">
    <property type="entry name" value="HTH_TetR"/>
</dbReference>
<name>A0A1X9LRL0_9MICO</name>
<evidence type="ECO:0000256" key="3">
    <source>
        <dbReference type="ARBA" id="ARBA00023163"/>
    </source>
</evidence>
<dbReference type="Gene3D" id="1.10.357.10">
    <property type="entry name" value="Tetracycline Repressor, domain 2"/>
    <property type="match status" value="1"/>
</dbReference>
<keyword evidence="1" id="KW-0805">Transcription regulation</keyword>
<keyword evidence="3" id="KW-0804">Transcription</keyword>
<accession>A0A1X9LRL0</accession>
<gene>
    <name evidence="4" type="ORF">B5808_11565</name>
</gene>
<dbReference type="RefSeq" id="WP_085019927.1">
    <property type="nucleotide sequence ID" value="NZ_BMHD01000001.1"/>
</dbReference>
<evidence type="ECO:0000256" key="2">
    <source>
        <dbReference type="ARBA" id="ARBA00023125"/>
    </source>
</evidence>
<dbReference type="PROSITE" id="PS50977">
    <property type="entry name" value="HTH_TETR_2"/>
    <property type="match status" value="1"/>
</dbReference>
<protein>
    <submittedName>
        <fullName evidence="4">Uncharacterized protein</fullName>
    </submittedName>
</protein>
<keyword evidence="2" id="KW-0238">DNA-binding</keyword>
<sequence>MTGKPAATSLRERKKSETRTAIHEAALRLVVENGVEHTSVDAICSEAGVSSRTFFNYFPSKVSAIVGVDGFVVSDEARAEFLAGDGEHDLVRDVCRLVARLTDLPSEKRRRHEALRDLLVRRPELVPDLFLLMADVRHQIAGLVEQRTTPRRARLATALVFAAVGAAMDDPRGRASDELADWLMATVEDMGGLLHDSVD</sequence>
<evidence type="ECO:0000313" key="4">
    <source>
        <dbReference type="EMBL" id="ARJ05789.1"/>
    </source>
</evidence>
<dbReference type="InterPro" id="IPR050109">
    <property type="entry name" value="HTH-type_TetR-like_transc_reg"/>
</dbReference>
<dbReference type="GO" id="GO:0000976">
    <property type="term" value="F:transcription cis-regulatory region binding"/>
    <property type="evidence" value="ECO:0007669"/>
    <property type="project" value="TreeGrafter"/>
</dbReference>
<dbReference type="STRING" id="1619308.B5808_11565"/>
<dbReference type="KEGG" id="cphy:B5808_11565"/>